<feature type="compositionally biased region" description="Polar residues" evidence="10">
    <location>
        <begin position="497"/>
        <end position="506"/>
    </location>
</feature>
<accession>A0A834DQG3</accession>
<dbReference type="Pfam" id="PF07686">
    <property type="entry name" value="V-set"/>
    <property type="match status" value="1"/>
</dbReference>
<evidence type="ECO:0000256" key="2">
    <source>
        <dbReference type="ARBA" id="ARBA00022692"/>
    </source>
</evidence>
<proteinExistence type="predicted"/>
<evidence type="ECO:0000256" key="10">
    <source>
        <dbReference type="SAM" id="MobiDB-lite"/>
    </source>
</evidence>
<keyword evidence="6 11" id="KW-0472">Membrane</keyword>
<dbReference type="PROSITE" id="PS50835">
    <property type="entry name" value="IG_LIKE"/>
    <property type="match status" value="3"/>
</dbReference>
<feature type="chain" id="PRO_5032381994" description="Ig-like domain-containing protein" evidence="12">
    <location>
        <begin position="31"/>
        <end position="506"/>
    </location>
</feature>
<evidence type="ECO:0000256" key="7">
    <source>
        <dbReference type="ARBA" id="ARBA00023157"/>
    </source>
</evidence>
<keyword evidence="2 11" id="KW-0812">Transmembrane</keyword>
<gene>
    <name evidence="14" type="ORF">HJG60_008209</name>
</gene>
<dbReference type="AlphaFoldDB" id="A0A834DQG3"/>
<dbReference type="PANTHER" id="PTHR19971">
    <property type="entry name" value="SIGNAL-REGULATORY PROTEIN BETA"/>
    <property type="match status" value="1"/>
</dbReference>
<protein>
    <recommendedName>
        <fullName evidence="13">Ig-like domain-containing protein</fullName>
    </recommendedName>
</protein>
<feature type="compositionally biased region" description="Polar residues" evidence="10">
    <location>
        <begin position="448"/>
        <end position="468"/>
    </location>
</feature>
<reference evidence="14 15" key="1">
    <citation type="journal article" date="2020" name="Nature">
        <title>Six reference-quality genomes reveal evolution of bat adaptations.</title>
        <authorList>
            <person name="Jebb D."/>
            <person name="Huang Z."/>
            <person name="Pippel M."/>
            <person name="Hughes G.M."/>
            <person name="Lavrichenko K."/>
            <person name="Devanna P."/>
            <person name="Winkler S."/>
            <person name="Jermiin L.S."/>
            <person name="Skirmuntt E.C."/>
            <person name="Katzourakis A."/>
            <person name="Burkitt-Gray L."/>
            <person name="Ray D.A."/>
            <person name="Sullivan K.A.M."/>
            <person name="Roscito J.G."/>
            <person name="Kirilenko B.M."/>
            <person name="Davalos L.M."/>
            <person name="Corthals A.P."/>
            <person name="Power M.L."/>
            <person name="Jones G."/>
            <person name="Ransome R.D."/>
            <person name="Dechmann D.K.N."/>
            <person name="Locatelli A.G."/>
            <person name="Puechmaille S.J."/>
            <person name="Fedrigo O."/>
            <person name="Jarvis E.D."/>
            <person name="Hiller M."/>
            <person name="Vernes S.C."/>
            <person name="Myers E.W."/>
            <person name="Teeling E.C."/>
        </authorList>
    </citation>
    <scope>NUCLEOTIDE SEQUENCE [LARGE SCALE GENOMIC DNA]</scope>
    <source>
        <strain evidence="14">Bat1K_MPI-CBG_1</strain>
    </source>
</reference>
<feature type="region of interest" description="Disordered" evidence="10">
    <location>
        <begin position="398"/>
        <end position="506"/>
    </location>
</feature>
<dbReference type="InterPro" id="IPR007110">
    <property type="entry name" value="Ig-like_dom"/>
</dbReference>
<dbReference type="CDD" id="cd16085">
    <property type="entry name" value="IgC1_SIRP_domain_3"/>
    <property type="match status" value="1"/>
</dbReference>
<dbReference type="SMART" id="SM00407">
    <property type="entry name" value="IGc1"/>
    <property type="match status" value="2"/>
</dbReference>
<feature type="signal peptide" evidence="12">
    <location>
        <begin position="1"/>
        <end position="30"/>
    </location>
</feature>
<evidence type="ECO:0000256" key="9">
    <source>
        <dbReference type="ARBA" id="ARBA00023319"/>
    </source>
</evidence>
<name>A0A834DQG3_9CHIR</name>
<evidence type="ECO:0000256" key="5">
    <source>
        <dbReference type="ARBA" id="ARBA00022989"/>
    </source>
</evidence>
<feature type="compositionally biased region" description="Basic and acidic residues" evidence="10">
    <location>
        <begin position="405"/>
        <end position="414"/>
    </location>
</feature>
<feature type="transmembrane region" description="Helical" evidence="11">
    <location>
        <begin position="368"/>
        <end position="390"/>
    </location>
</feature>
<dbReference type="FunFam" id="2.60.40.10:FF:000295">
    <property type="entry name" value="Tyrosine-protein phosphatase non-receptor type substrate 1"/>
    <property type="match status" value="1"/>
</dbReference>
<evidence type="ECO:0000313" key="14">
    <source>
        <dbReference type="EMBL" id="KAF6088369.1"/>
    </source>
</evidence>
<evidence type="ECO:0000256" key="11">
    <source>
        <dbReference type="SAM" id="Phobius"/>
    </source>
</evidence>
<dbReference type="InterPro" id="IPR013783">
    <property type="entry name" value="Ig-like_fold"/>
</dbReference>
<organism evidence="14 15">
    <name type="scientific">Phyllostomus discolor</name>
    <name type="common">pale spear-nosed bat</name>
    <dbReference type="NCBI Taxonomy" id="89673"/>
    <lineage>
        <taxon>Eukaryota</taxon>
        <taxon>Metazoa</taxon>
        <taxon>Chordata</taxon>
        <taxon>Craniata</taxon>
        <taxon>Vertebrata</taxon>
        <taxon>Euteleostomi</taxon>
        <taxon>Mammalia</taxon>
        <taxon>Eutheria</taxon>
        <taxon>Laurasiatheria</taxon>
        <taxon>Chiroptera</taxon>
        <taxon>Yangochiroptera</taxon>
        <taxon>Phyllostomidae</taxon>
        <taxon>Phyllostominae</taxon>
        <taxon>Phyllostomus</taxon>
    </lineage>
</organism>
<dbReference type="EMBL" id="JABVXQ010000010">
    <property type="protein sequence ID" value="KAF6088369.1"/>
    <property type="molecule type" value="Genomic_DNA"/>
</dbReference>
<dbReference type="Proteomes" id="UP000664940">
    <property type="component" value="Unassembled WGS sequence"/>
</dbReference>
<dbReference type="InterPro" id="IPR003597">
    <property type="entry name" value="Ig_C1-set"/>
</dbReference>
<dbReference type="InterPro" id="IPR051755">
    <property type="entry name" value="Ig-like_CS_Receptor"/>
</dbReference>
<sequence length="506" mass="54577">MEPAGPAPGRLGPLLLLLIAASCTCTGGAGEELRVIQPEKSVSVAAGETATLSCSVTSISPVGPVQWFRGTGPGRELIYSQKGGHSPRVTTAANTTRKNNMDFSIRISNITPADTGTYYCVKFRKAEPNNTELKSGAGTRLTVSAQPSPPVVSAPTGRATPGQTVSFTCESHGFSPRNIILRWFKDGNEFPASQPTVDPEGDSPSYNISSTAKVRLARGDVRSQVICQVDHVTLKGGPPLRGTANLSETIRVPPTLEVSHHTVPENQTNVTCQVKNFYPQHLQLTWLKNGNTSRSETPSTHTENKDGTFTWGSWILVNSSARGEDMVLTCLVQHDGQPAVSENLTLAAHQKGPIPDGSPDSSTNLNNIFIAVGVVCALLVALLIAALYLLRIRQKKAKGSTSSTRLHEPEKNARETTQVQSSIQDNNDITYADLNLPKRKKSAPRAAESNNHTEYASIQAVRQPTPEDTLTYADLDMVHLNRVPKQSAPKPEPSHSEYASVQIQRK</sequence>
<keyword evidence="8" id="KW-0325">Glycoprotein</keyword>
<dbReference type="CDD" id="cd05772">
    <property type="entry name" value="IgC1_SIRP_domain_2"/>
    <property type="match status" value="1"/>
</dbReference>
<dbReference type="GO" id="GO:0016020">
    <property type="term" value="C:membrane"/>
    <property type="evidence" value="ECO:0007669"/>
    <property type="project" value="UniProtKB-SubCell"/>
</dbReference>
<evidence type="ECO:0000256" key="1">
    <source>
        <dbReference type="ARBA" id="ARBA00004479"/>
    </source>
</evidence>
<evidence type="ECO:0000256" key="3">
    <source>
        <dbReference type="ARBA" id="ARBA00022729"/>
    </source>
</evidence>
<evidence type="ECO:0000256" key="12">
    <source>
        <dbReference type="SAM" id="SignalP"/>
    </source>
</evidence>
<keyword evidence="5 11" id="KW-1133">Transmembrane helix</keyword>
<dbReference type="Gene3D" id="2.60.40.10">
    <property type="entry name" value="Immunoglobulins"/>
    <property type="match status" value="3"/>
</dbReference>
<keyword evidence="4" id="KW-0677">Repeat</keyword>
<dbReference type="Pfam" id="PF07654">
    <property type="entry name" value="C1-set"/>
    <property type="match status" value="2"/>
</dbReference>
<dbReference type="SUPFAM" id="SSF48726">
    <property type="entry name" value="Immunoglobulin"/>
    <property type="match status" value="3"/>
</dbReference>
<dbReference type="SMART" id="SM00409">
    <property type="entry name" value="IG"/>
    <property type="match status" value="2"/>
</dbReference>
<evidence type="ECO:0000256" key="6">
    <source>
        <dbReference type="ARBA" id="ARBA00023136"/>
    </source>
</evidence>
<comment type="caution">
    <text evidence="14">The sequence shown here is derived from an EMBL/GenBank/DDBJ whole genome shotgun (WGS) entry which is preliminary data.</text>
</comment>
<dbReference type="SMART" id="SM00406">
    <property type="entry name" value="IGv"/>
    <property type="match status" value="1"/>
</dbReference>
<feature type="domain" description="Ig-like" evidence="13">
    <location>
        <begin position="254"/>
        <end position="347"/>
    </location>
</feature>
<evidence type="ECO:0000256" key="8">
    <source>
        <dbReference type="ARBA" id="ARBA00023180"/>
    </source>
</evidence>
<keyword evidence="7" id="KW-1015">Disulfide bond</keyword>
<feature type="domain" description="Ig-like" evidence="13">
    <location>
        <begin position="13"/>
        <end position="120"/>
    </location>
</feature>
<keyword evidence="9" id="KW-0393">Immunoglobulin domain</keyword>
<dbReference type="FunFam" id="2.60.40.10:FF:000454">
    <property type="entry name" value="Tyrosine-protein phosphatase non-receptor type substrate 1"/>
    <property type="match status" value="1"/>
</dbReference>
<feature type="domain" description="Ig-like" evidence="13">
    <location>
        <begin position="149"/>
        <end position="247"/>
    </location>
</feature>
<dbReference type="InterPro" id="IPR013106">
    <property type="entry name" value="Ig_V-set"/>
</dbReference>
<keyword evidence="3 12" id="KW-0732">Signal</keyword>
<comment type="subcellular location">
    <subcellularLocation>
        <location evidence="1">Membrane</location>
        <topology evidence="1">Single-pass type I membrane protein</topology>
    </subcellularLocation>
</comment>
<evidence type="ECO:0000256" key="4">
    <source>
        <dbReference type="ARBA" id="ARBA00022737"/>
    </source>
</evidence>
<feature type="compositionally biased region" description="Polar residues" evidence="10">
    <location>
        <begin position="415"/>
        <end position="429"/>
    </location>
</feature>
<evidence type="ECO:0000259" key="13">
    <source>
        <dbReference type="PROSITE" id="PS50835"/>
    </source>
</evidence>
<evidence type="ECO:0000313" key="15">
    <source>
        <dbReference type="Proteomes" id="UP000664940"/>
    </source>
</evidence>
<dbReference type="InterPro" id="IPR003599">
    <property type="entry name" value="Ig_sub"/>
</dbReference>
<dbReference type="InterPro" id="IPR036179">
    <property type="entry name" value="Ig-like_dom_sf"/>
</dbReference>